<dbReference type="InterPro" id="IPR036291">
    <property type="entry name" value="NAD(P)-bd_dom_sf"/>
</dbReference>
<evidence type="ECO:0000313" key="4">
    <source>
        <dbReference type="Proteomes" id="UP000271098"/>
    </source>
</evidence>
<dbReference type="Proteomes" id="UP000271098">
    <property type="component" value="Unassembled WGS sequence"/>
</dbReference>
<dbReference type="Gene3D" id="3.40.50.720">
    <property type="entry name" value="NAD(P)-binding Rossmann-like Domain"/>
    <property type="match status" value="1"/>
</dbReference>
<name>A0A3P6S824_9BILA</name>
<dbReference type="InterPro" id="IPR011128">
    <property type="entry name" value="G3P_DH_NAD-dep_N"/>
</dbReference>
<dbReference type="GO" id="GO:0046168">
    <property type="term" value="P:glycerol-3-phosphate catabolic process"/>
    <property type="evidence" value="ECO:0007669"/>
    <property type="project" value="InterPro"/>
</dbReference>
<gene>
    <name evidence="3" type="ORF">GPUH_LOCUS9107</name>
</gene>
<feature type="domain" description="Glycerol-3-phosphate dehydrogenase NAD-dependent N-terminal" evidence="2">
    <location>
        <begin position="2"/>
        <end position="93"/>
    </location>
</feature>
<dbReference type="SUPFAM" id="SSF51735">
    <property type="entry name" value="NAD(P)-binding Rossmann-fold domains"/>
    <property type="match status" value="1"/>
</dbReference>
<keyword evidence="4" id="KW-1185">Reference proteome</keyword>
<dbReference type="PANTHER" id="PTHR11728">
    <property type="entry name" value="GLYCEROL-3-PHOSPHATE DEHYDROGENASE"/>
    <property type="match status" value="1"/>
</dbReference>
<dbReference type="Pfam" id="PF01210">
    <property type="entry name" value="NAD_Gly3P_dh_N"/>
    <property type="match status" value="1"/>
</dbReference>
<dbReference type="GO" id="GO:0051287">
    <property type="term" value="F:NAD binding"/>
    <property type="evidence" value="ECO:0007669"/>
    <property type="project" value="InterPro"/>
</dbReference>
<evidence type="ECO:0000259" key="2">
    <source>
        <dbReference type="Pfam" id="PF01210"/>
    </source>
</evidence>
<dbReference type="PANTHER" id="PTHR11728:SF8">
    <property type="entry name" value="GLYCEROL-3-PHOSPHATE DEHYDROGENASE [NAD(+)]-RELATED"/>
    <property type="match status" value="1"/>
</dbReference>
<reference evidence="3 4" key="1">
    <citation type="submission" date="2018-11" db="EMBL/GenBank/DDBJ databases">
        <authorList>
            <consortium name="Pathogen Informatics"/>
        </authorList>
    </citation>
    <scope>NUCLEOTIDE SEQUENCE [LARGE SCALE GENOMIC DNA]</scope>
</reference>
<dbReference type="GO" id="GO:0005829">
    <property type="term" value="C:cytosol"/>
    <property type="evidence" value="ECO:0007669"/>
    <property type="project" value="TreeGrafter"/>
</dbReference>
<dbReference type="EMBL" id="UYRT01028725">
    <property type="protein sequence ID" value="VDK68257.1"/>
    <property type="molecule type" value="Genomic_DNA"/>
</dbReference>
<sequence>MMDACKDSDMLIFVIPHQFVENVCNQLKGHLREDVLAVSLIKGFMIQKKKGGIRLVTEEIRSLLNIDTAVLMGANLAQEVANEDFCEATIGMFSRKVVQCTFAYNGNYISIIRTVGVGILRAYSS</sequence>
<evidence type="ECO:0000313" key="3">
    <source>
        <dbReference type="EMBL" id="VDK68257.1"/>
    </source>
</evidence>
<evidence type="ECO:0000256" key="1">
    <source>
        <dbReference type="ARBA" id="ARBA00023027"/>
    </source>
</evidence>
<dbReference type="GO" id="GO:0047952">
    <property type="term" value="F:glycerol-3-phosphate dehydrogenase [NAD(P)+] activity"/>
    <property type="evidence" value="ECO:0007669"/>
    <property type="project" value="TreeGrafter"/>
</dbReference>
<organism evidence="3 4">
    <name type="scientific">Gongylonema pulchrum</name>
    <dbReference type="NCBI Taxonomy" id="637853"/>
    <lineage>
        <taxon>Eukaryota</taxon>
        <taxon>Metazoa</taxon>
        <taxon>Ecdysozoa</taxon>
        <taxon>Nematoda</taxon>
        <taxon>Chromadorea</taxon>
        <taxon>Rhabditida</taxon>
        <taxon>Spirurina</taxon>
        <taxon>Spiruromorpha</taxon>
        <taxon>Spiruroidea</taxon>
        <taxon>Gongylonematidae</taxon>
        <taxon>Gongylonema</taxon>
    </lineage>
</organism>
<dbReference type="AlphaFoldDB" id="A0A3P6S824"/>
<keyword evidence="1" id="KW-0520">NAD</keyword>
<proteinExistence type="predicted"/>
<protein>
    <recommendedName>
        <fullName evidence="2">Glycerol-3-phosphate dehydrogenase NAD-dependent N-terminal domain-containing protein</fullName>
    </recommendedName>
</protein>
<accession>A0A3P6S824</accession>
<dbReference type="OrthoDB" id="10263760at2759"/>